<evidence type="ECO:0000313" key="2">
    <source>
        <dbReference type="Proteomes" id="UP001449582"/>
    </source>
</evidence>
<protein>
    <recommendedName>
        <fullName evidence="3">DUF31 domain-containing protein</fullName>
    </recommendedName>
</protein>
<dbReference type="Proteomes" id="UP001449582">
    <property type="component" value="Unassembled WGS sequence"/>
</dbReference>
<evidence type="ECO:0000313" key="1">
    <source>
        <dbReference type="EMBL" id="GAA5414939.1"/>
    </source>
</evidence>
<dbReference type="InterPro" id="IPR054779">
    <property type="entry name" value="Cys_pept_put_mycoplasmatota"/>
</dbReference>
<proteinExistence type="predicted"/>
<reference evidence="1" key="1">
    <citation type="submission" date="2024-02" db="EMBL/GenBank/DDBJ databases">
        <title>Draft genome sequence of new strains in genus Ureaplasma.</title>
        <authorList>
            <person name="Nakajima Y."/>
            <person name="Segawa T."/>
        </authorList>
    </citation>
    <scope>NUCLEOTIDE SEQUENCE [LARGE SCALE GENOMIC DNA]</scope>
    <source>
        <strain evidence="1">OM1</strain>
    </source>
</reference>
<accession>A0ABP9UBT9</accession>
<dbReference type="EMBL" id="BAABQM010000005">
    <property type="protein sequence ID" value="GAA5414939.1"/>
    <property type="molecule type" value="Genomic_DNA"/>
</dbReference>
<evidence type="ECO:0008006" key="3">
    <source>
        <dbReference type="Google" id="ProtNLM"/>
    </source>
</evidence>
<keyword evidence="2" id="KW-1185">Reference proteome</keyword>
<gene>
    <name evidence="1" type="ORF">UREOM_6500</name>
</gene>
<comment type="caution">
    <text evidence="1">The sequence shown here is derived from an EMBL/GenBank/DDBJ whole genome shotgun (WGS) entry which is preliminary data.</text>
</comment>
<name>A0ABP9UBT9_9BACT</name>
<dbReference type="NCBIfam" id="NF045837">
    <property type="entry name" value="Mplas_Cys_pep"/>
    <property type="match status" value="1"/>
</dbReference>
<sequence>MKNKTKIILGSIGTLVVSTLGTISVLNCTNNVNLQKNQITELSNIIKKENNYNYNFLVKSAVSNINRITNRTNLVLFTKVINDVNDRKLLLIVFTGATTIIDLKTGLTLEIRFPGLPIIYENKNLIYGGCLGILQVLGHDKYCTINTKFPKIYNTEDLLKNIVEIRSDIKPSVIINEYKKRKDSIDNKLNKTLLLPTTLTSASFKPNHHLHIYYNKYGKFNITYQVPYSWWFASRGDIQSAGLIDTKCLGYKNNEGLCEYIALANLMLYEQLFINSSLFTTGKFNEYFKLTYGNNIIEDSSPIFKQYGFYNPSLGLVYKLWEDANFKLDLTNGDVLKDSLIKFLKQENNSKAIHTWECNYKYGGYWRAWNSVTHGIPCILGSAPFNFQSSYGWPAHAYTVYGYDTPTNCFLVTMNFGDYRDTSVLYSYYVGAWGSYWLELHPKNNFNTPSKNLQKVFSWNNSLYTGPQINSIIAKNGLANDKTM</sequence>
<dbReference type="RefSeq" id="WP_353290100.1">
    <property type="nucleotide sequence ID" value="NZ_BAABQM010000005.1"/>
</dbReference>
<organism evidence="1 2">
    <name type="scientific">Ureaplasma ceti</name>
    <dbReference type="NCBI Taxonomy" id="3119530"/>
    <lineage>
        <taxon>Bacteria</taxon>
        <taxon>Bacillati</taxon>
        <taxon>Mycoplasmatota</taxon>
        <taxon>Mycoplasmoidales</taxon>
        <taxon>Mycoplasmoidaceae</taxon>
        <taxon>Ureaplasma</taxon>
    </lineage>
</organism>